<gene>
    <name evidence="3" type="ORF">E6C48_06885</name>
</gene>
<dbReference type="Gene3D" id="3.40.1570.10">
    <property type="entry name" value="HemS/ChuS/ChuX like domains"/>
    <property type="match status" value="2"/>
</dbReference>
<feature type="region of interest" description="Disordered" evidence="1">
    <location>
        <begin position="1"/>
        <end position="23"/>
    </location>
</feature>
<keyword evidence="4" id="KW-1185">Reference proteome</keyword>
<proteinExistence type="predicted"/>
<evidence type="ECO:0000313" key="3">
    <source>
        <dbReference type="EMBL" id="THF58332.1"/>
    </source>
</evidence>
<reference evidence="3 4" key="1">
    <citation type="submission" date="2019-04" db="EMBL/GenBank/DDBJ databases">
        <title>Mesorhizobium composti sp. nov., isolated from compost.</title>
        <authorList>
            <person name="Lin S.-Y."/>
            <person name="Hameed A."/>
            <person name="Hsieh Y.-T."/>
            <person name="Young C.-C."/>
        </authorList>
    </citation>
    <scope>NUCLEOTIDE SEQUENCE [LARGE SCALE GENOMIC DNA]</scope>
    <source>
        <strain evidence="3 4">CC-YTH430</strain>
    </source>
</reference>
<sequence>MDRNVKPTAQEIRSARSQNPKMRERDLALQLGISEADLVAAHCGDGVRRIEPRVRELLDELPALGEVMTLTRNDSAVHETIGTFGEVRASPHAAAVFGDNIDLRVFYEHWVHGFAVEKRDGDAIRRSLQFFDAGGEAVHKIHLRPASDVAAYETLVDRHLSADQSPVVRTETVAEEEGIAIDAFSRRDELRARWGSMTDVHQFYGMLKDLGVSRHVAVRSVGEEYAWPVDREAIGTLLPRAAAAQTPIMCFVGSRGCAQIYTGPVSELKTMGPWLNVLDETFHLHLRTDHIAEVWALRRPIREGHLTTIDAYDAQGRLIIQFFGKRREGEDERQDWRSLAESLPRLPGSVAA</sequence>
<evidence type="ECO:0000259" key="2">
    <source>
        <dbReference type="Pfam" id="PF05171"/>
    </source>
</evidence>
<dbReference type="Pfam" id="PF05171">
    <property type="entry name" value="HemS"/>
    <property type="match status" value="2"/>
</dbReference>
<dbReference type="SUPFAM" id="SSF144064">
    <property type="entry name" value="Heme iron utilization protein-like"/>
    <property type="match status" value="1"/>
</dbReference>
<evidence type="ECO:0000313" key="4">
    <source>
        <dbReference type="Proteomes" id="UP000306441"/>
    </source>
</evidence>
<dbReference type="EMBL" id="SSNY01000003">
    <property type="protein sequence ID" value="THF58332.1"/>
    <property type="molecule type" value="Genomic_DNA"/>
</dbReference>
<protein>
    <submittedName>
        <fullName evidence="3">Hemin-degrading factor</fullName>
    </submittedName>
</protein>
<evidence type="ECO:0000256" key="1">
    <source>
        <dbReference type="SAM" id="MobiDB-lite"/>
    </source>
</evidence>
<dbReference type="CDD" id="cd16830">
    <property type="entry name" value="HemS-like_N"/>
    <property type="match status" value="1"/>
</dbReference>
<dbReference type="InterPro" id="IPR053733">
    <property type="entry name" value="Heme_Transport_Util_sf"/>
</dbReference>
<dbReference type="RefSeq" id="WP_136355427.1">
    <property type="nucleotide sequence ID" value="NZ_SSNY01000003.1"/>
</dbReference>
<accession>A0ABY2QBG3</accession>
<comment type="caution">
    <text evidence="3">The sequence shown here is derived from an EMBL/GenBank/DDBJ whole genome shotgun (WGS) entry which is preliminary data.</text>
</comment>
<name>A0ABY2QBG3_9HYPH</name>
<dbReference type="CDD" id="cd16831">
    <property type="entry name" value="HemS-like_C"/>
    <property type="match status" value="1"/>
</dbReference>
<feature type="domain" description="Haemin-degrading HemS/ChuX" evidence="2">
    <location>
        <begin position="211"/>
        <end position="343"/>
    </location>
</feature>
<dbReference type="InterPro" id="IPR007845">
    <property type="entry name" value="HemS/ChuX_dom"/>
</dbReference>
<organism evidence="3 4">
    <name type="scientific">Ollibium composti</name>
    <dbReference type="NCBI Taxonomy" id="2675109"/>
    <lineage>
        <taxon>Bacteria</taxon>
        <taxon>Pseudomonadati</taxon>
        <taxon>Pseudomonadota</taxon>
        <taxon>Alphaproteobacteria</taxon>
        <taxon>Hyphomicrobiales</taxon>
        <taxon>Phyllobacteriaceae</taxon>
        <taxon>Ollibium</taxon>
    </lineage>
</organism>
<feature type="domain" description="Haemin-degrading HemS/ChuX" evidence="2">
    <location>
        <begin position="32"/>
        <end position="158"/>
    </location>
</feature>
<dbReference type="Proteomes" id="UP000306441">
    <property type="component" value="Unassembled WGS sequence"/>
</dbReference>